<dbReference type="InterPro" id="IPR014255">
    <property type="entry name" value="Spore_coat_CotS"/>
</dbReference>
<dbReference type="InterPro" id="IPR047175">
    <property type="entry name" value="CotS-like"/>
</dbReference>
<keyword evidence="2" id="KW-0946">Virion</keyword>
<dbReference type="Proteomes" id="UP000824089">
    <property type="component" value="Unassembled WGS sequence"/>
</dbReference>
<keyword evidence="2" id="KW-0167">Capsid protein</keyword>
<reference evidence="2" key="1">
    <citation type="submission" date="2020-10" db="EMBL/GenBank/DDBJ databases">
        <authorList>
            <person name="Gilroy R."/>
        </authorList>
    </citation>
    <scope>NUCLEOTIDE SEQUENCE</scope>
    <source>
        <strain evidence="2">CHK195-4489</strain>
    </source>
</reference>
<reference evidence="2" key="2">
    <citation type="journal article" date="2021" name="PeerJ">
        <title>Extensive microbial diversity within the chicken gut microbiome revealed by metagenomics and culture.</title>
        <authorList>
            <person name="Gilroy R."/>
            <person name="Ravi A."/>
            <person name="Getino M."/>
            <person name="Pursley I."/>
            <person name="Horton D.L."/>
            <person name="Alikhan N.F."/>
            <person name="Baker D."/>
            <person name="Gharbi K."/>
            <person name="Hall N."/>
            <person name="Watson M."/>
            <person name="Adriaenssens E.M."/>
            <person name="Foster-Nyarko E."/>
            <person name="Jarju S."/>
            <person name="Secka A."/>
            <person name="Antonio M."/>
            <person name="Oren A."/>
            <person name="Chaudhuri R.R."/>
            <person name="La Ragione R."/>
            <person name="Hildebrand F."/>
            <person name="Pallen M.J."/>
        </authorList>
    </citation>
    <scope>NUCLEOTIDE SEQUENCE</scope>
    <source>
        <strain evidence="2">CHK195-4489</strain>
    </source>
</reference>
<evidence type="ECO:0000313" key="2">
    <source>
        <dbReference type="EMBL" id="HIU29098.1"/>
    </source>
</evidence>
<evidence type="ECO:0000259" key="1">
    <source>
        <dbReference type="Pfam" id="PF01636"/>
    </source>
</evidence>
<dbReference type="InterPro" id="IPR002575">
    <property type="entry name" value="Aminoglycoside_PTrfase"/>
</dbReference>
<organism evidence="2 3">
    <name type="scientific">Candidatus Egerieisoma faecipullorum</name>
    <dbReference type="NCBI Taxonomy" id="2840963"/>
    <lineage>
        <taxon>Bacteria</taxon>
        <taxon>Bacillati</taxon>
        <taxon>Bacillota</taxon>
        <taxon>Clostridia</taxon>
        <taxon>Eubacteriales</taxon>
        <taxon>Clostridiaceae</taxon>
        <taxon>Clostridiaceae incertae sedis</taxon>
        <taxon>Candidatus Egerieisoma</taxon>
    </lineage>
</organism>
<gene>
    <name evidence="2" type="ORF">IAD50_02250</name>
</gene>
<dbReference type="Pfam" id="PF01636">
    <property type="entry name" value="APH"/>
    <property type="match status" value="1"/>
</dbReference>
<dbReference type="NCBIfam" id="TIGR02906">
    <property type="entry name" value="spore_CotS"/>
    <property type="match status" value="1"/>
</dbReference>
<dbReference type="AlphaFoldDB" id="A0A9D1I6E0"/>
<name>A0A9D1I6E0_9CLOT</name>
<accession>A0A9D1I6E0</accession>
<dbReference type="PANTHER" id="PTHR39179">
    <property type="entry name" value="SPORE COAT PROTEIN I"/>
    <property type="match status" value="1"/>
</dbReference>
<dbReference type="Gene3D" id="3.30.200.20">
    <property type="entry name" value="Phosphorylase Kinase, domain 1"/>
    <property type="match status" value="1"/>
</dbReference>
<dbReference type="PANTHER" id="PTHR39179:SF1">
    <property type="entry name" value="SPORE COAT PROTEIN I"/>
    <property type="match status" value="1"/>
</dbReference>
<dbReference type="InterPro" id="IPR011009">
    <property type="entry name" value="Kinase-like_dom_sf"/>
</dbReference>
<evidence type="ECO:0000313" key="3">
    <source>
        <dbReference type="Proteomes" id="UP000824089"/>
    </source>
</evidence>
<dbReference type="SUPFAM" id="SSF56112">
    <property type="entry name" value="Protein kinase-like (PK-like)"/>
    <property type="match status" value="1"/>
</dbReference>
<dbReference type="EMBL" id="DVMM01000045">
    <property type="protein sequence ID" value="HIU29098.1"/>
    <property type="molecule type" value="Genomic_DNA"/>
</dbReference>
<protein>
    <submittedName>
        <fullName evidence="2">CotS family spore coat protein</fullName>
    </submittedName>
</protein>
<dbReference type="GO" id="GO:0042601">
    <property type="term" value="C:endospore-forming forespore"/>
    <property type="evidence" value="ECO:0007669"/>
    <property type="project" value="TreeGrafter"/>
</dbReference>
<proteinExistence type="predicted"/>
<dbReference type="Gene3D" id="3.90.1200.10">
    <property type="match status" value="1"/>
</dbReference>
<feature type="domain" description="Aminoglycoside phosphotransferase" evidence="1">
    <location>
        <begin position="39"/>
        <end position="272"/>
    </location>
</feature>
<sequence>MDTENIHIIDEAYGFKSGCYLQTREGIIFSVPSASRSESYILKPCLEPADRKFFTYAVHTHLNENGFSNTDRILKTSAGGIFIELCGRMYTCSRLPQGRQCCVECESDLKNAAALLAAMHNASAGFTSARAVKIIDSVLPQKDASGYVRNELGGILPLYEHRSRELARFKRLASRSRGRFDYEYLSIADYYCGIAEEMCKALADSEYAALSQAYSERGAICHRDYASHNIVLCAAANEPCEKASEGGAGGIINFDCAAIDLPLLDLTNLMKRRMRKCGWRPADAHTILNSYCRSRPLSAGEIEIIKIVLNFPQKLWRIVNKYYNSRRSWCEKSCLMKLSEIKKERAQMNEFIKSF</sequence>
<comment type="caution">
    <text evidence="2">The sequence shown here is derived from an EMBL/GenBank/DDBJ whole genome shotgun (WGS) entry which is preliminary data.</text>
</comment>